<name>A0ABS4RVI3_PAEXY</name>
<evidence type="ECO:0000313" key="2">
    <source>
        <dbReference type="EMBL" id="MBP2246446.1"/>
    </source>
</evidence>
<dbReference type="InterPro" id="IPR000182">
    <property type="entry name" value="GNAT_dom"/>
</dbReference>
<dbReference type="Gene3D" id="3.40.630.30">
    <property type="match status" value="1"/>
</dbReference>
<reference evidence="2 3" key="1">
    <citation type="submission" date="2021-03" db="EMBL/GenBank/DDBJ databases">
        <title>Genomic Encyclopedia of Type Strains, Phase IV (KMG-IV): sequencing the most valuable type-strain genomes for metagenomic binning, comparative biology and taxonomic classification.</title>
        <authorList>
            <person name="Goeker M."/>
        </authorList>
    </citation>
    <scope>NUCLEOTIDE SEQUENCE [LARGE SCALE GENOMIC DNA]</scope>
    <source>
        <strain evidence="2 3">DSM 21292</strain>
    </source>
</reference>
<dbReference type="Proteomes" id="UP000810207">
    <property type="component" value="Unassembled WGS sequence"/>
</dbReference>
<dbReference type="InterPro" id="IPR016181">
    <property type="entry name" value="Acyl_CoA_acyltransferase"/>
</dbReference>
<dbReference type="CDD" id="cd04301">
    <property type="entry name" value="NAT_SF"/>
    <property type="match status" value="1"/>
</dbReference>
<dbReference type="RefSeq" id="WP_211083077.1">
    <property type="nucleotide sequence ID" value="NZ_CBCSLC010000027.1"/>
</dbReference>
<protein>
    <submittedName>
        <fullName evidence="2">GNAT superfamily N-acetyltransferase</fullName>
    </submittedName>
</protein>
<keyword evidence="3" id="KW-1185">Reference proteome</keyword>
<dbReference type="Pfam" id="PF13673">
    <property type="entry name" value="Acetyltransf_10"/>
    <property type="match status" value="1"/>
</dbReference>
<dbReference type="EMBL" id="JAGIKV010000010">
    <property type="protein sequence ID" value="MBP2246446.1"/>
    <property type="molecule type" value="Genomic_DNA"/>
</dbReference>
<dbReference type="PROSITE" id="PS51186">
    <property type="entry name" value="GNAT"/>
    <property type="match status" value="1"/>
</dbReference>
<evidence type="ECO:0000313" key="3">
    <source>
        <dbReference type="Proteomes" id="UP000810207"/>
    </source>
</evidence>
<dbReference type="SUPFAM" id="SSF55729">
    <property type="entry name" value="Acyl-CoA N-acyltransferases (Nat)"/>
    <property type="match status" value="2"/>
</dbReference>
<proteinExistence type="predicted"/>
<organism evidence="2 3">
    <name type="scientific">Paenibacillus xylanexedens</name>
    <dbReference type="NCBI Taxonomy" id="528191"/>
    <lineage>
        <taxon>Bacteria</taxon>
        <taxon>Bacillati</taxon>
        <taxon>Bacillota</taxon>
        <taxon>Bacilli</taxon>
        <taxon>Bacillales</taxon>
        <taxon>Paenibacillaceae</taxon>
        <taxon>Paenibacillus</taxon>
    </lineage>
</organism>
<evidence type="ECO:0000259" key="1">
    <source>
        <dbReference type="PROSITE" id="PS51186"/>
    </source>
</evidence>
<accession>A0ABS4RVI3</accession>
<comment type="caution">
    <text evidence="2">The sequence shown here is derived from an EMBL/GenBank/DDBJ whole genome shotgun (WGS) entry which is preliminary data.</text>
</comment>
<sequence>MFQWLYKQVEQSLNDPMESERFMLIGAESQGVPVGLLVLEQRGGYGHAVLQCIFVSKPWRRQKIATSLLQEARILCMEKEMATLSLSYYSDKSSSDTIEALLHKEGWIQPQCESVVFHIHLGSGIAEATWLRERAIPNGLELFLWADQEEGQLRQSIETGELDFPSFLSPFKTFAPLEPSNSFGIQSTQGVQGWSMTYRLDEDTILYDALYIAPEYQQFGLAFQMLGRSIRVQTEAGIPHAMFTVNQSTPIMMKLSRQWLAPYSWKTSEKRSSYIRLG</sequence>
<gene>
    <name evidence="2" type="ORF">J2Z28_003094</name>
</gene>
<feature type="domain" description="N-acetyltransferase" evidence="1">
    <location>
        <begin position="1"/>
        <end position="147"/>
    </location>
</feature>